<proteinExistence type="predicted"/>
<accession>A0ACD1A6R8</accession>
<sequence>MFAIRNALLNAKRHKLKSILVILACMLIVIFLFLYIGGLKANSRMLENLPEAITIPARISNLSGTLSTGMMIKESVIQGIEESDYIADFFYTVELGAALGDIPEDQVPEMEQGRMNFPLCLGVNRLSAYSDLDDKDITFIDGYGLELMESDEPVCIVRDRDLALWELNAGDTVDMTLFNITYPSDNAVKDFRWLGSYSVRIVGSSREIIKPDAERRSMQVIFPIKWLQKLCNQKGTMFFADSARFLVAKPLELNAFKGEMKELGLMSVISQAKPSPRGISLIVNDETFIKSATRLKENISLMKAFMPFLLIVVGLVGFVISYLLLNSRKPEFAVMRSLGVSKRSCFVTLFLEHAILDFVGSFLGILTASMFIGMTAGLAAAVVILFFISYMAGTSAAVVMLNRFSVMEVLSALD</sequence>
<name>A0ACD1A6R8_9FIRM</name>
<reference evidence="1" key="1">
    <citation type="submission" date="2019-08" db="EMBL/GenBank/DDBJ databases">
        <title>Genome sequence of Clostridiales bacterium MT110.</title>
        <authorList>
            <person name="Cao J."/>
        </authorList>
    </citation>
    <scope>NUCLEOTIDE SEQUENCE</scope>
    <source>
        <strain evidence="1">MT110</strain>
    </source>
</reference>
<dbReference type="Proteomes" id="UP000594014">
    <property type="component" value="Chromosome"/>
</dbReference>
<organism evidence="1 2">
    <name type="scientific">Anoxybacterium hadale</name>
    <dbReference type="NCBI Taxonomy" id="3408580"/>
    <lineage>
        <taxon>Bacteria</taxon>
        <taxon>Bacillati</taxon>
        <taxon>Bacillota</taxon>
        <taxon>Clostridia</taxon>
        <taxon>Peptostreptococcales</taxon>
        <taxon>Anaerovoracaceae</taxon>
        <taxon>Anoxybacterium</taxon>
    </lineage>
</organism>
<gene>
    <name evidence="1" type="ORF">FRZ06_01215</name>
</gene>
<dbReference type="EMBL" id="CP042469">
    <property type="protein sequence ID" value="QOX62064.1"/>
    <property type="molecule type" value="Genomic_DNA"/>
</dbReference>
<evidence type="ECO:0000313" key="2">
    <source>
        <dbReference type="Proteomes" id="UP000594014"/>
    </source>
</evidence>
<protein>
    <submittedName>
        <fullName evidence="1">ABC transporter permease</fullName>
    </submittedName>
</protein>
<evidence type="ECO:0000313" key="1">
    <source>
        <dbReference type="EMBL" id="QOX62064.1"/>
    </source>
</evidence>
<keyword evidence="2" id="KW-1185">Reference proteome</keyword>